<keyword evidence="8" id="KW-0443">Lipid metabolism</keyword>
<keyword evidence="5 11" id="KW-0812">Transmembrane</keyword>
<dbReference type="InterPro" id="IPR007130">
    <property type="entry name" value="DAGAT"/>
</dbReference>
<evidence type="ECO:0000256" key="7">
    <source>
        <dbReference type="ARBA" id="ARBA00022989"/>
    </source>
</evidence>
<proteinExistence type="inferred from homology"/>
<accession>A0AA36EMP8</accession>
<evidence type="ECO:0000313" key="14">
    <source>
        <dbReference type="Proteomes" id="UP001177003"/>
    </source>
</evidence>
<evidence type="ECO:0000256" key="10">
    <source>
        <dbReference type="ARBA" id="ARBA00023315"/>
    </source>
</evidence>
<keyword evidence="6 11" id="KW-0256">Endoplasmic reticulum</keyword>
<protein>
    <recommendedName>
        <fullName evidence="11">Acyltransferase</fullName>
        <ecNumber evidence="11">2.3.1.-</ecNumber>
    </recommendedName>
</protein>
<dbReference type="EC" id="2.3.1.-" evidence="11"/>
<evidence type="ECO:0000256" key="3">
    <source>
        <dbReference type="ARBA" id="ARBA00022516"/>
    </source>
</evidence>
<comment type="subcellular location">
    <subcellularLocation>
        <location evidence="1 11">Endoplasmic reticulum membrane</location>
        <topology evidence="1 11">Multi-pass membrane protein</topology>
    </subcellularLocation>
</comment>
<evidence type="ECO:0000256" key="2">
    <source>
        <dbReference type="ARBA" id="ARBA00005420"/>
    </source>
</evidence>
<evidence type="ECO:0000256" key="4">
    <source>
        <dbReference type="ARBA" id="ARBA00022679"/>
    </source>
</evidence>
<evidence type="ECO:0000256" key="9">
    <source>
        <dbReference type="ARBA" id="ARBA00023136"/>
    </source>
</evidence>
<keyword evidence="3" id="KW-0444">Lipid biosynthesis</keyword>
<keyword evidence="14" id="KW-1185">Reference proteome</keyword>
<dbReference type="EMBL" id="OX465084">
    <property type="protein sequence ID" value="CAI9299035.1"/>
    <property type="molecule type" value="Genomic_DNA"/>
</dbReference>
<dbReference type="CDD" id="cd07987">
    <property type="entry name" value="LPLAT_MGAT-like"/>
    <property type="match status" value="1"/>
</dbReference>
<gene>
    <name evidence="13" type="ORF">LSALG_LOCUS37764</name>
</gene>
<dbReference type="GO" id="GO:0004144">
    <property type="term" value="F:diacylglycerol O-acyltransferase activity"/>
    <property type="evidence" value="ECO:0007669"/>
    <property type="project" value="TreeGrafter"/>
</dbReference>
<evidence type="ECO:0000256" key="11">
    <source>
        <dbReference type="RuleBase" id="RU367023"/>
    </source>
</evidence>
<evidence type="ECO:0000256" key="6">
    <source>
        <dbReference type="ARBA" id="ARBA00022824"/>
    </source>
</evidence>
<dbReference type="GO" id="GO:0019432">
    <property type="term" value="P:triglyceride biosynthetic process"/>
    <property type="evidence" value="ECO:0007669"/>
    <property type="project" value="TreeGrafter"/>
</dbReference>
<feature type="transmembrane region" description="Helical" evidence="11">
    <location>
        <begin position="63"/>
        <end position="80"/>
    </location>
</feature>
<dbReference type="SUPFAM" id="SSF69593">
    <property type="entry name" value="Glycerol-3-phosphate (1)-acyltransferase"/>
    <property type="match status" value="1"/>
</dbReference>
<feature type="region of interest" description="Disordered" evidence="12">
    <location>
        <begin position="1"/>
        <end position="22"/>
    </location>
</feature>
<keyword evidence="4 11" id="KW-0808">Transferase</keyword>
<feature type="compositionally biased region" description="Polar residues" evidence="12">
    <location>
        <begin position="1"/>
        <end position="10"/>
    </location>
</feature>
<dbReference type="PANTHER" id="PTHR12317">
    <property type="entry name" value="DIACYLGLYCEROL O-ACYLTRANSFERASE"/>
    <property type="match status" value="1"/>
</dbReference>
<dbReference type="PANTHER" id="PTHR12317:SF63">
    <property type="entry name" value="DIACYLGLYCEROL O-ACYLTRANSFERASE 2"/>
    <property type="match status" value="1"/>
</dbReference>
<dbReference type="AlphaFoldDB" id="A0AA36EMP8"/>
<evidence type="ECO:0000256" key="5">
    <source>
        <dbReference type="ARBA" id="ARBA00022692"/>
    </source>
</evidence>
<reference evidence="13" key="1">
    <citation type="submission" date="2023-04" db="EMBL/GenBank/DDBJ databases">
        <authorList>
            <person name="Vijverberg K."/>
            <person name="Xiong W."/>
            <person name="Schranz E."/>
        </authorList>
    </citation>
    <scope>NUCLEOTIDE SEQUENCE</scope>
</reference>
<evidence type="ECO:0000256" key="8">
    <source>
        <dbReference type="ARBA" id="ARBA00023098"/>
    </source>
</evidence>
<evidence type="ECO:0000256" key="12">
    <source>
        <dbReference type="SAM" id="MobiDB-lite"/>
    </source>
</evidence>
<keyword evidence="10" id="KW-0012">Acyltransferase</keyword>
<feature type="transmembrane region" description="Helical" evidence="11">
    <location>
        <begin position="34"/>
        <end position="57"/>
    </location>
</feature>
<name>A0AA36EMP8_LACSI</name>
<comment type="similarity">
    <text evidence="2 11">Belongs to the diacylglycerol acyltransferase family.</text>
</comment>
<sequence length="331" mass="37526">MSTTEQTNGLGPSPPSQPTAEEFTGKRQSLIHTVLAMIIWLGSVHLNVFIILASFFLLPLHKFFLVLGILAILIAIPINERSRSGRALGRYICKHVIGFFPVTLHVEDYKAFESDQAYVFGYEPHSVWPIGVVALADLTGFMPLPKIKVLASTAVFYTPFLRHIWTWLGLTAATRKNFSSLLKAGYSCIIVPGGVQETFYMEHDSEIAFLKTRKGFVRIAMENNSPLVPVFAFGQSYVYKWWKPRGELFLKFSRAIKFTPVIFWGILGSPLPFRQPMHVVVGKPIYFKKNNNTPTMEEVSEVHEQYVEAVKDLFERHKARAGYPGLQLRIM</sequence>
<evidence type="ECO:0000256" key="1">
    <source>
        <dbReference type="ARBA" id="ARBA00004477"/>
    </source>
</evidence>
<keyword evidence="9 11" id="KW-0472">Membrane</keyword>
<evidence type="ECO:0000313" key="13">
    <source>
        <dbReference type="EMBL" id="CAI9299035.1"/>
    </source>
</evidence>
<dbReference type="Proteomes" id="UP001177003">
    <property type="component" value="Chromosome 8"/>
</dbReference>
<keyword evidence="7 11" id="KW-1133">Transmembrane helix</keyword>
<dbReference type="GO" id="GO:0005789">
    <property type="term" value="C:endoplasmic reticulum membrane"/>
    <property type="evidence" value="ECO:0007669"/>
    <property type="project" value="UniProtKB-SubCell"/>
</dbReference>
<organism evidence="13 14">
    <name type="scientific">Lactuca saligna</name>
    <name type="common">Willowleaf lettuce</name>
    <dbReference type="NCBI Taxonomy" id="75948"/>
    <lineage>
        <taxon>Eukaryota</taxon>
        <taxon>Viridiplantae</taxon>
        <taxon>Streptophyta</taxon>
        <taxon>Embryophyta</taxon>
        <taxon>Tracheophyta</taxon>
        <taxon>Spermatophyta</taxon>
        <taxon>Magnoliopsida</taxon>
        <taxon>eudicotyledons</taxon>
        <taxon>Gunneridae</taxon>
        <taxon>Pentapetalae</taxon>
        <taxon>asterids</taxon>
        <taxon>campanulids</taxon>
        <taxon>Asterales</taxon>
        <taxon>Asteraceae</taxon>
        <taxon>Cichorioideae</taxon>
        <taxon>Cichorieae</taxon>
        <taxon>Lactucinae</taxon>
        <taxon>Lactuca</taxon>
    </lineage>
</organism>
<dbReference type="Pfam" id="PF03982">
    <property type="entry name" value="DAGAT"/>
    <property type="match status" value="1"/>
</dbReference>